<sequence>MKAVHFGAGNIGRGFIGYLLSKSDYQVTFVDISDFLVDEINKHKEYTVITLSTSENKEKINGVDAIHLKDLENLEKAIIEADLITTSIGANNLGSTGKLLKGLLEKRMAVTDKKVDIIACENAIMATDMIKKAILEDASEELVKYLDAYVGFPNSAVDRIVPNVNIEKELPIDVAVEDFYEWDIEKGKVKVNGSVAGAEYVENLAPYLERKLFLLNGAHATTAYLGYLLGYNFIHEAIKDEYIRAVVVDFHKEAVKALSEKHKMDFNALTEYSHKLIGRFENPYLQDEVFRVGRDPIRKLSANDRLITPLKLCYELNLENGNIVTGIAAGLLFDAKDDDKAQEIQTAINTKGVKEAIVQVTGLSIDSPLVDLIAKKYEELKKLKK</sequence>
<protein>
    <recommendedName>
        <fullName evidence="3 7">Mannitol-1-phosphate 5-dehydrogenase</fullName>
        <ecNumber evidence="2 7">1.1.1.17</ecNumber>
    </recommendedName>
</protein>
<dbReference type="InterPro" id="IPR036291">
    <property type="entry name" value="NAD(P)-bd_dom_sf"/>
</dbReference>
<dbReference type="PRINTS" id="PR00084">
    <property type="entry name" value="MTLDHDRGNASE"/>
</dbReference>
<dbReference type="Gene3D" id="3.40.50.720">
    <property type="entry name" value="NAD(P)-binding Rossmann-like Domain"/>
    <property type="match status" value="1"/>
</dbReference>
<proteinExistence type="inferred from homology"/>
<dbReference type="HAMAP" id="MF_00196">
    <property type="entry name" value="Mannitol_dehydrog"/>
    <property type="match status" value="1"/>
</dbReference>
<evidence type="ECO:0000313" key="11">
    <source>
        <dbReference type="Proteomes" id="UP000580568"/>
    </source>
</evidence>
<keyword evidence="4 7" id="KW-0560">Oxidoreductase</keyword>
<dbReference type="PROSITE" id="PS00974">
    <property type="entry name" value="MANNITOL_DHGENASE"/>
    <property type="match status" value="1"/>
</dbReference>
<comment type="caution">
    <text evidence="10">The sequence shown here is derived from an EMBL/GenBank/DDBJ whole genome shotgun (WGS) entry which is preliminary data.</text>
</comment>
<reference evidence="10 11" key="1">
    <citation type="submission" date="2020-07" db="EMBL/GenBank/DDBJ databases">
        <title>A new beta-1,3-glucan-decomposing anaerobic bacterium isolated from anoxic soil subjected to biological soil disinfestation.</title>
        <authorList>
            <person name="Ueki A."/>
            <person name="Tonouchi A."/>
        </authorList>
    </citation>
    <scope>NUCLEOTIDE SEQUENCE [LARGE SCALE GENOMIC DNA]</scope>
    <source>
        <strain evidence="10 11">TW1</strain>
    </source>
</reference>
<dbReference type="SUPFAM" id="SSF51735">
    <property type="entry name" value="NAD(P)-binding Rossmann-fold domains"/>
    <property type="match status" value="1"/>
</dbReference>
<organism evidence="10 11">
    <name type="scientific">Clostridium fungisolvens</name>
    <dbReference type="NCBI Taxonomy" id="1604897"/>
    <lineage>
        <taxon>Bacteria</taxon>
        <taxon>Bacillati</taxon>
        <taxon>Bacillota</taxon>
        <taxon>Clostridia</taxon>
        <taxon>Eubacteriales</taxon>
        <taxon>Clostridiaceae</taxon>
        <taxon>Clostridium</taxon>
    </lineage>
</organism>
<keyword evidence="5 7" id="KW-0520">NAD</keyword>
<dbReference type="PANTHER" id="PTHR30524">
    <property type="entry name" value="MANNITOL-1-PHOSPHATE 5-DEHYDROGENASE"/>
    <property type="match status" value="1"/>
</dbReference>
<dbReference type="Gene3D" id="1.10.1040.10">
    <property type="entry name" value="N-(1-d-carboxylethyl)-l-norvaline Dehydrogenase, domain 2"/>
    <property type="match status" value="1"/>
</dbReference>
<feature type="binding site" evidence="7">
    <location>
        <begin position="3"/>
        <end position="14"/>
    </location>
    <ligand>
        <name>NAD(+)</name>
        <dbReference type="ChEBI" id="CHEBI:57540"/>
    </ligand>
</feature>
<dbReference type="Pfam" id="PF01232">
    <property type="entry name" value="Mannitol_dh"/>
    <property type="match status" value="1"/>
</dbReference>
<dbReference type="SUPFAM" id="SSF48179">
    <property type="entry name" value="6-phosphogluconate dehydrogenase C-terminal domain-like"/>
    <property type="match status" value="1"/>
</dbReference>
<dbReference type="GO" id="GO:0019592">
    <property type="term" value="P:mannitol catabolic process"/>
    <property type="evidence" value="ECO:0007669"/>
    <property type="project" value="TreeGrafter"/>
</dbReference>
<dbReference type="Pfam" id="PF08125">
    <property type="entry name" value="Mannitol_dh_C"/>
    <property type="match status" value="1"/>
</dbReference>
<evidence type="ECO:0000256" key="1">
    <source>
        <dbReference type="ARBA" id="ARBA00006541"/>
    </source>
</evidence>
<accession>A0A6V8SEQ9</accession>
<dbReference type="InterPro" id="IPR023027">
    <property type="entry name" value="Mannitol_DH_CS"/>
</dbReference>
<name>A0A6V8SEQ9_9CLOT</name>
<dbReference type="InterPro" id="IPR023028">
    <property type="entry name" value="Mannitol_1_phos_5_DH"/>
</dbReference>
<evidence type="ECO:0000256" key="6">
    <source>
        <dbReference type="ARBA" id="ARBA00048615"/>
    </source>
</evidence>
<dbReference type="EC" id="1.1.1.17" evidence="2 7"/>
<evidence type="ECO:0000259" key="8">
    <source>
        <dbReference type="Pfam" id="PF01232"/>
    </source>
</evidence>
<dbReference type="InterPro" id="IPR013118">
    <property type="entry name" value="Mannitol_DH_C"/>
</dbReference>
<dbReference type="GO" id="GO:0008926">
    <property type="term" value="F:mannitol-1-phosphate 5-dehydrogenase activity"/>
    <property type="evidence" value="ECO:0007669"/>
    <property type="project" value="UniProtKB-UniRule"/>
</dbReference>
<gene>
    <name evidence="7" type="primary">mtlD</name>
    <name evidence="10" type="ORF">bsdtw1_01805</name>
</gene>
<evidence type="ECO:0000313" key="10">
    <source>
        <dbReference type="EMBL" id="GFP75714.1"/>
    </source>
</evidence>
<dbReference type="RefSeq" id="WP_183277199.1">
    <property type="nucleotide sequence ID" value="NZ_BLZR01000001.1"/>
</dbReference>
<feature type="domain" description="Mannitol dehydrogenase C-terminal" evidence="9">
    <location>
        <begin position="203"/>
        <end position="380"/>
    </location>
</feature>
<dbReference type="InterPro" id="IPR013131">
    <property type="entry name" value="Mannitol_DH_N"/>
</dbReference>
<evidence type="ECO:0000256" key="5">
    <source>
        <dbReference type="ARBA" id="ARBA00023027"/>
    </source>
</evidence>
<evidence type="ECO:0000259" key="9">
    <source>
        <dbReference type="Pfam" id="PF08125"/>
    </source>
</evidence>
<comment type="similarity">
    <text evidence="1 7">Belongs to the mannitol dehydrogenase family.</text>
</comment>
<dbReference type="InterPro" id="IPR000669">
    <property type="entry name" value="Mannitol_DH"/>
</dbReference>
<dbReference type="EMBL" id="BLZR01000001">
    <property type="protein sequence ID" value="GFP75714.1"/>
    <property type="molecule type" value="Genomic_DNA"/>
</dbReference>
<dbReference type="PANTHER" id="PTHR30524:SF0">
    <property type="entry name" value="ALTRONATE OXIDOREDUCTASE-RELATED"/>
    <property type="match status" value="1"/>
</dbReference>
<evidence type="ECO:0000256" key="3">
    <source>
        <dbReference type="ARBA" id="ARBA00016219"/>
    </source>
</evidence>
<dbReference type="NCBIfam" id="NF002652">
    <property type="entry name" value="PRK02318.2-5"/>
    <property type="match status" value="1"/>
</dbReference>
<dbReference type="Proteomes" id="UP000580568">
    <property type="component" value="Unassembled WGS sequence"/>
</dbReference>
<evidence type="ECO:0000256" key="2">
    <source>
        <dbReference type="ARBA" id="ARBA00012939"/>
    </source>
</evidence>
<evidence type="ECO:0000256" key="7">
    <source>
        <dbReference type="HAMAP-Rule" id="MF_00196"/>
    </source>
</evidence>
<feature type="domain" description="Mannitol dehydrogenase N-terminal" evidence="8">
    <location>
        <begin position="1"/>
        <end position="190"/>
    </location>
</feature>
<evidence type="ECO:0000256" key="4">
    <source>
        <dbReference type="ARBA" id="ARBA00023002"/>
    </source>
</evidence>
<dbReference type="AlphaFoldDB" id="A0A6V8SEQ9"/>
<keyword evidence="11" id="KW-1185">Reference proteome</keyword>
<dbReference type="InterPro" id="IPR008927">
    <property type="entry name" value="6-PGluconate_DH-like_C_sf"/>
</dbReference>
<dbReference type="GO" id="GO:0005829">
    <property type="term" value="C:cytosol"/>
    <property type="evidence" value="ECO:0007669"/>
    <property type="project" value="TreeGrafter"/>
</dbReference>
<comment type="catalytic activity">
    <reaction evidence="6 7">
        <text>D-mannitol 1-phosphate + NAD(+) = beta-D-fructose 6-phosphate + NADH + H(+)</text>
        <dbReference type="Rhea" id="RHEA:19661"/>
        <dbReference type="ChEBI" id="CHEBI:15378"/>
        <dbReference type="ChEBI" id="CHEBI:57540"/>
        <dbReference type="ChEBI" id="CHEBI:57634"/>
        <dbReference type="ChEBI" id="CHEBI:57945"/>
        <dbReference type="ChEBI" id="CHEBI:61381"/>
        <dbReference type="EC" id="1.1.1.17"/>
    </reaction>
</comment>
<dbReference type="NCBIfam" id="NF002653">
    <property type="entry name" value="PRK02318.2-6"/>
    <property type="match status" value="1"/>
</dbReference>
<dbReference type="InterPro" id="IPR013328">
    <property type="entry name" value="6PGD_dom2"/>
</dbReference>